<organism evidence="2 3">
    <name type="scientific">Pseudonocardia charpentierae</name>
    <dbReference type="NCBI Taxonomy" id="3075545"/>
    <lineage>
        <taxon>Bacteria</taxon>
        <taxon>Bacillati</taxon>
        <taxon>Actinomycetota</taxon>
        <taxon>Actinomycetes</taxon>
        <taxon>Pseudonocardiales</taxon>
        <taxon>Pseudonocardiaceae</taxon>
        <taxon>Pseudonocardia</taxon>
    </lineage>
</organism>
<accession>A0ABU2N487</accession>
<sequence>MAAVLGLAVLPSLIPPGLTAGHPARPAVDAVVGRATASGELLLVRHAGTASVTVDTTALTGPDVRGWWVDGVSGETVDVGSVKRGRAVTLHPPDVGDGAAHDWTLVLVDATRGILPPAGRVHR</sequence>
<evidence type="ECO:0000313" key="2">
    <source>
        <dbReference type="EMBL" id="MDT0348580.1"/>
    </source>
</evidence>
<feature type="domain" description="Putative collagen-binding" evidence="1">
    <location>
        <begin position="35"/>
        <end position="107"/>
    </location>
</feature>
<name>A0ABU2N487_9PSEU</name>
<dbReference type="Pfam" id="PF12904">
    <property type="entry name" value="Collagen_bind_2"/>
    <property type="match status" value="1"/>
</dbReference>
<dbReference type="EMBL" id="JAVREJ010000002">
    <property type="protein sequence ID" value="MDT0348580.1"/>
    <property type="molecule type" value="Genomic_DNA"/>
</dbReference>
<comment type="caution">
    <text evidence="2">The sequence shown here is derived from an EMBL/GenBank/DDBJ whole genome shotgun (WGS) entry which is preliminary data.</text>
</comment>
<protein>
    <submittedName>
        <fullName evidence="2">Collagen-binding domain-containing protein</fullName>
    </submittedName>
</protein>
<keyword evidence="2" id="KW-0176">Collagen</keyword>
<proteinExistence type="predicted"/>
<reference evidence="3" key="1">
    <citation type="submission" date="2023-07" db="EMBL/GenBank/DDBJ databases">
        <title>30 novel species of actinomycetes from the DSMZ collection.</title>
        <authorList>
            <person name="Nouioui I."/>
        </authorList>
    </citation>
    <scope>NUCLEOTIDE SEQUENCE [LARGE SCALE GENOMIC DNA]</scope>
    <source>
        <strain evidence="3">DSM 45834</strain>
    </source>
</reference>
<gene>
    <name evidence="2" type="ORF">RM445_03480</name>
</gene>
<dbReference type="RefSeq" id="WP_311554508.1">
    <property type="nucleotide sequence ID" value="NZ_JAVREJ010000002.1"/>
</dbReference>
<dbReference type="InterPro" id="IPR024749">
    <property type="entry name" value="Collagen-bd_put"/>
</dbReference>
<dbReference type="Proteomes" id="UP001183202">
    <property type="component" value="Unassembled WGS sequence"/>
</dbReference>
<keyword evidence="3" id="KW-1185">Reference proteome</keyword>
<evidence type="ECO:0000313" key="3">
    <source>
        <dbReference type="Proteomes" id="UP001183202"/>
    </source>
</evidence>
<evidence type="ECO:0000259" key="1">
    <source>
        <dbReference type="Pfam" id="PF12904"/>
    </source>
</evidence>